<name>A0A6A6F2C0_9PEZI</name>
<sequence>MVPAITDPRKGGRLDPKHMKVRQLTSEMLEGLIKAWFEWPFKPDGWELNFRAQEIGHSNEYKGPLTPEAVTGDDDEGDVVD</sequence>
<proteinExistence type="predicted"/>
<keyword evidence="3" id="KW-1185">Reference proteome</keyword>
<dbReference type="AlphaFoldDB" id="A0A6A6F2C0"/>
<evidence type="ECO:0000313" key="2">
    <source>
        <dbReference type="EMBL" id="KAF2207370.1"/>
    </source>
</evidence>
<dbReference type="EMBL" id="ML992704">
    <property type="protein sequence ID" value="KAF2207370.1"/>
    <property type="molecule type" value="Genomic_DNA"/>
</dbReference>
<protein>
    <submittedName>
        <fullName evidence="2">Uncharacterized protein</fullName>
    </submittedName>
</protein>
<feature type="compositionally biased region" description="Acidic residues" evidence="1">
    <location>
        <begin position="71"/>
        <end position="81"/>
    </location>
</feature>
<reference evidence="2" key="1">
    <citation type="journal article" date="2020" name="Stud. Mycol.">
        <title>101 Dothideomycetes genomes: a test case for predicting lifestyles and emergence of pathogens.</title>
        <authorList>
            <person name="Haridas S."/>
            <person name="Albert R."/>
            <person name="Binder M."/>
            <person name="Bloem J."/>
            <person name="Labutti K."/>
            <person name="Salamov A."/>
            <person name="Andreopoulos B."/>
            <person name="Baker S."/>
            <person name="Barry K."/>
            <person name="Bills G."/>
            <person name="Bluhm B."/>
            <person name="Cannon C."/>
            <person name="Castanera R."/>
            <person name="Culley D."/>
            <person name="Daum C."/>
            <person name="Ezra D."/>
            <person name="Gonzalez J."/>
            <person name="Henrissat B."/>
            <person name="Kuo A."/>
            <person name="Liang C."/>
            <person name="Lipzen A."/>
            <person name="Lutzoni F."/>
            <person name="Magnuson J."/>
            <person name="Mondo S."/>
            <person name="Nolan M."/>
            <person name="Ohm R."/>
            <person name="Pangilinan J."/>
            <person name="Park H.-J."/>
            <person name="Ramirez L."/>
            <person name="Alfaro M."/>
            <person name="Sun H."/>
            <person name="Tritt A."/>
            <person name="Yoshinaga Y."/>
            <person name="Zwiers L.-H."/>
            <person name="Turgeon B."/>
            <person name="Goodwin S."/>
            <person name="Spatafora J."/>
            <person name="Crous P."/>
            <person name="Grigoriev I."/>
        </authorList>
    </citation>
    <scope>NUCLEOTIDE SEQUENCE</scope>
    <source>
        <strain evidence="2">SCOH1-5</strain>
    </source>
</reference>
<organism evidence="2 3">
    <name type="scientific">Cercospora zeae-maydis SCOH1-5</name>
    <dbReference type="NCBI Taxonomy" id="717836"/>
    <lineage>
        <taxon>Eukaryota</taxon>
        <taxon>Fungi</taxon>
        <taxon>Dikarya</taxon>
        <taxon>Ascomycota</taxon>
        <taxon>Pezizomycotina</taxon>
        <taxon>Dothideomycetes</taxon>
        <taxon>Dothideomycetidae</taxon>
        <taxon>Mycosphaerellales</taxon>
        <taxon>Mycosphaerellaceae</taxon>
        <taxon>Cercospora</taxon>
    </lineage>
</organism>
<evidence type="ECO:0000313" key="3">
    <source>
        <dbReference type="Proteomes" id="UP000799539"/>
    </source>
</evidence>
<feature type="region of interest" description="Disordered" evidence="1">
    <location>
        <begin position="58"/>
        <end position="81"/>
    </location>
</feature>
<gene>
    <name evidence="2" type="ORF">CERZMDRAFT_91799</name>
</gene>
<dbReference type="OrthoDB" id="16079at2759"/>
<accession>A0A6A6F2C0</accession>
<evidence type="ECO:0000256" key="1">
    <source>
        <dbReference type="SAM" id="MobiDB-lite"/>
    </source>
</evidence>
<dbReference type="Proteomes" id="UP000799539">
    <property type="component" value="Unassembled WGS sequence"/>
</dbReference>